<dbReference type="PANTHER" id="PTHR24320:SF148">
    <property type="entry name" value="NAD(P)-BINDING ROSSMANN-FOLD SUPERFAMILY PROTEIN"/>
    <property type="match status" value="1"/>
</dbReference>
<organism evidence="3 4">
    <name type="scientific">Cryobacterium gelidum</name>
    <dbReference type="NCBI Taxonomy" id="1259164"/>
    <lineage>
        <taxon>Bacteria</taxon>
        <taxon>Bacillati</taxon>
        <taxon>Actinomycetota</taxon>
        <taxon>Actinomycetes</taxon>
        <taxon>Micrococcales</taxon>
        <taxon>Microbacteriaceae</taxon>
        <taxon>Cryobacterium</taxon>
    </lineage>
</organism>
<dbReference type="AlphaFoldDB" id="A0A4R9AW94"/>
<dbReference type="PRINTS" id="PR00081">
    <property type="entry name" value="GDHRDH"/>
</dbReference>
<comment type="similarity">
    <text evidence="1">Belongs to the short-chain dehydrogenases/reductases (SDR) family.</text>
</comment>
<sequence>MPKTTRARINRPLPDIQIPDLHGKVAVVTGANSGLGFGLTGRLARAGAEVILAVRNKEKGAEAVARIRRQTPEATLTIRHLDLASLSSVTDFSDELVREARPIDILLNNAGLMMPPVRDETEDGFELQFGTNHLGHFALTAHLLPLLRAAGTSRVVSLSSLIARTGRLDFDDLQGLRYRAHRAYGLSKLATLMFARELNRRSIAGTWGVRSIAAHPGATVTNLQITGPTHKGASARVFLAANAASHRIGWIWQQIDQGILPALYAATSPAAAGGGYYGPGGFGELTGAPAPAKLPPRSLDEAAARRLWSISEELTNMTYPTGQISCR</sequence>
<dbReference type="SUPFAM" id="SSF51735">
    <property type="entry name" value="NAD(P)-binding Rossmann-fold domains"/>
    <property type="match status" value="1"/>
</dbReference>
<evidence type="ECO:0000256" key="1">
    <source>
        <dbReference type="ARBA" id="ARBA00006484"/>
    </source>
</evidence>
<evidence type="ECO:0000313" key="4">
    <source>
        <dbReference type="Proteomes" id="UP000297983"/>
    </source>
</evidence>
<dbReference type="Pfam" id="PF00106">
    <property type="entry name" value="adh_short"/>
    <property type="match status" value="1"/>
</dbReference>
<dbReference type="EMBL" id="SOHL01000013">
    <property type="protein sequence ID" value="TFD71260.1"/>
    <property type="molecule type" value="Genomic_DNA"/>
</dbReference>
<dbReference type="NCBIfam" id="NF004846">
    <property type="entry name" value="PRK06197.1"/>
    <property type="match status" value="1"/>
</dbReference>
<keyword evidence="2" id="KW-0560">Oxidoreductase</keyword>
<dbReference type="NCBIfam" id="NF004513">
    <property type="entry name" value="PRK05854.1"/>
    <property type="match status" value="1"/>
</dbReference>
<dbReference type="GO" id="GO:0016491">
    <property type="term" value="F:oxidoreductase activity"/>
    <property type="evidence" value="ECO:0007669"/>
    <property type="project" value="UniProtKB-KW"/>
</dbReference>
<dbReference type="Gene3D" id="3.40.50.720">
    <property type="entry name" value="NAD(P)-binding Rossmann-like Domain"/>
    <property type="match status" value="1"/>
</dbReference>
<dbReference type="Proteomes" id="UP000297983">
    <property type="component" value="Unassembled WGS sequence"/>
</dbReference>
<name>A0A4R9AW94_9MICO</name>
<proteinExistence type="inferred from homology"/>
<evidence type="ECO:0000256" key="2">
    <source>
        <dbReference type="ARBA" id="ARBA00023002"/>
    </source>
</evidence>
<comment type="caution">
    <text evidence="3">The sequence shown here is derived from an EMBL/GenBank/DDBJ whole genome shotgun (WGS) entry which is preliminary data.</text>
</comment>
<reference evidence="3 4" key="1">
    <citation type="submission" date="2019-03" db="EMBL/GenBank/DDBJ databases">
        <title>Genomics of glacier-inhabiting Cryobacterium strains.</title>
        <authorList>
            <person name="Liu Q."/>
            <person name="Xin Y.-H."/>
        </authorList>
    </citation>
    <scope>NUCLEOTIDE SEQUENCE [LARGE SCALE GENOMIC DNA]</scope>
    <source>
        <strain evidence="3 4">Hz16</strain>
    </source>
</reference>
<dbReference type="RefSeq" id="WP_134551154.1">
    <property type="nucleotide sequence ID" value="NZ_SOHL01000013.1"/>
</dbReference>
<dbReference type="PANTHER" id="PTHR24320">
    <property type="entry name" value="RETINOL DEHYDROGENASE"/>
    <property type="match status" value="1"/>
</dbReference>
<evidence type="ECO:0000313" key="3">
    <source>
        <dbReference type="EMBL" id="TFD71260.1"/>
    </source>
</evidence>
<accession>A0A4R9AW94</accession>
<dbReference type="InterPro" id="IPR002347">
    <property type="entry name" value="SDR_fam"/>
</dbReference>
<dbReference type="InterPro" id="IPR036291">
    <property type="entry name" value="NAD(P)-bd_dom_sf"/>
</dbReference>
<keyword evidence="4" id="KW-1185">Reference proteome</keyword>
<protein>
    <submittedName>
        <fullName evidence="3">SDR family NAD(P)-dependent oxidoreductase</fullName>
    </submittedName>
</protein>
<gene>
    <name evidence="3" type="ORF">E3T50_06690</name>
</gene>